<keyword evidence="1" id="KW-1133">Transmembrane helix</keyword>
<keyword evidence="3" id="KW-1185">Reference proteome</keyword>
<protein>
    <submittedName>
        <fullName evidence="2">Uncharacterized protein</fullName>
    </submittedName>
</protein>
<gene>
    <name evidence="2" type="primary">Acey_s0350.g3221</name>
    <name evidence="2" type="ORF">Y032_0350g3221</name>
</gene>
<dbReference type="Proteomes" id="UP000024635">
    <property type="component" value="Unassembled WGS sequence"/>
</dbReference>
<reference evidence="3" key="1">
    <citation type="journal article" date="2015" name="Nat. Genet.">
        <title>The genome and transcriptome of the zoonotic hookworm Ancylostoma ceylanicum identify infection-specific gene families.</title>
        <authorList>
            <person name="Schwarz E.M."/>
            <person name="Hu Y."/>
            <person name="Antoshechkin I."/>
            <person name="Miller M.M."/>
            <person name="Sternberg P.W."/>
            <person name="Aroian R.V."/>
        </authorList>
    </citation>
    <scope>NUCLEOTIDE SEQUENCE</scope>
    <source>
        <strain evidence="3">HY135</strain>
    </source>
</reference>
<organism evidence="2 3">
    <name type="scientific">Ancylostoma ceylanicum</name>
    <dbReference type="NCBI Taxonomy" id="53326"/>
    <lineage>
        <taxon>Eukaryota</taxon>
        <taxon>Metazoa</taxon>
        <taxon>Ecdysozoa</taxon>
        <taxon>Nematoda</taxon>
        <taxon>Chromadorea</taxon>
        <taxon>Rhabditida</taxon>
        <taxon>Rhabditina</taxon>
        <taxon>Rhabditomorpha</taxon>
        <taxon>Strongyloidea</taxon>
        <taxon>Ancylostomatidae</taxon>
        <taxon>Ancylostomatinae</taxon>
        <taxon>Ancylostoma</taxon>
    </lineage>
</organism>
<proteinExistence type="predicted"/>
<keyword evidence="1" id="KW-0472">Membrane</keyword>
<feature type="transmembrane region" description="Helical" evidence="1">
    <location>
        <begin position="12"/>
        <end position="33"/>
    </location>
</feature>
<evidence type="ECO:0000313" key="3">
    <source>
        <dbReference type="Proteomes" id="UP000024635"/>
    </source>
</evidence>
<name>A0A016RWT4_9BILA</name>
<dbReference type="AlphaFoldDB" id="A0A016RWT4"/>
<accession>A0A016RWT4</accession>
<dbReference type="EMBL" id="JARK01001686">
    <property type="protein sequence ID" value="EYB82813.1"/>
    <property type="molecule type" value="Genomic_DNA"/>
</dbReference>
<evidence type="ECO:0000313" key="2">
    <source>
        <dbReference type="EMBL" id="EYB82813.1"/>
    </source>
</evidence>
<evidence type="ECO:0000256" key="1">
    <source>
        <dbReference type="SAM" id="Phobius"/>
    </source>
</evidence>
<sequence>MLLFLVFLFRVVFYGYCFCLFVCIDLLFCLITFQNFQNNSVKVHGSAVSDANFSYEFIGWLVSLLGIQHCWRVFSALAAKRSGILVSSSPRRSHCARYLRE</sequence>
<keyword evidence="1" id="KW-0812">Transmembrane</keyword>
<comment type="caution">
    <text evidence="2">The sequence shown here is derived from an EMBL/GenBank/DDBJ whole genome shotgun (WGS) entry which is preliminary data.</text>
</comment>